<dbReference type="PROSITE" id="PS51257">
    <property type="entry name" value="PROKAR_LIPOPROTEIN"/>
    <property type="match status" value="1"/>
</dbReference>
<organism evidence="1 2">
    <name type="scientific">Mariniflexile jejuense</name>
    <dbReference type="NCBI Taxonomy" id="1173582"/>
    <lineage>
        <taxon>Bacteria</taxon>
        <taxon>Pseudomonadati</taxon>
        <taxon>Bacteroidota</taxon>
        <taxon>Flavobacteriia</taxon>
        <taxon>Flavobacteriales</taxon>
        <taxon>Flavobacteriaceae</taxon>
        <taxon>Mariniflexile</taxon>
    </lineage>
</organism>
<accession>A0ABW3JI57</accession>
<evidence type="ECO:0008006" key="3">
    <source>
        <dbReference type="Google" id="ProtNLM"/>
    </source>
</evidence>
<keyword evidence="2" id="KW-1185">Reference proteome</keyword>
<evidence type="ECO:0000313" key="1">
    <source>
        <dbReference type="EMBL" id="MFD0990180.1"/>
    </source>
</evidence>
<name>A0ABW3JI57_9FLAO</name>
<gene>
    <name evidence="1" type="ORF">ACFQ1R_08735</name>
</gene>
<proteinExistence type="predicted"/>
<comment type="caution">
    <text evidence="1">The sequence shown here is derived from an EMBL/GenBank/DDBJ whole genome shotgun (WGS) entry which is preliminary data.</text>
</comment>
<dbReference type="EMBL" id="JBHTJI010000001">
    <property type="protein sequence ID" value="MFD0990180.1"/>
    <property type="molecule type" value="Genomic_DNA"/>
</dbReference>
<protein>
    <recommendedName>
        <fullName evidence="3">TonB C-terminal domain-containing protein</fullName>
    </recommendedName>
</protein>
<sequence length="158" mass="17779">MKQIYVLIVALTLTSCEYFNVKKTSPEAILNEELKTFNWNDVDVYPSFSSCDSIESKPQKTVCFTDVLTAHILKHLQSETIVVTHDVTDTINLKFQVSETGVLSLLNIEVDSTIIKEIPNIETLIHSSLDSLPKVFPAIKRGQQVKTEFELPVIIQAN</sequence>
<dbReference type="Proteomes" id="UP001597061">
    <property type="component" value="Unassembled WGS sequence"/>
</dbReference>
<reference evidence="2" key="1">
    <citation type="journal article" date="2019" name="Int. J. Syst. Evol. Microbiol.">
        <title>The Global Catalogue of Microorganisms (GCM) 10K type strain sequencing project: providing services to taxonomists for standard genome sequencing and annotation.</title>
        <authorList>
            <consortium name="The Broad Institute Genomics Platform"/>
            <consortium name="The Broad Institute Genome Sequencing Center for Infectious Disease"/>
            <person name="Wu L."/>
            <person name="Ma J."/>
        </authorList>
    </citation>
    <scope>NUCLEOTIDE SEQUENCE [LARGE SCALE GENOMIC DNA]</scope>
    <source>
        <strain evidence="2">CCUG 62414</strain>
    </source>
</reference>
<dbReference type="RefSeq" id="WP_379925773.1">
    <property type="nucleotide sequence ID" value="NZ_JBHTJI010000001.1"/>
</dbReference>
<evidence type="ECO:0000313" key="2">
    <source>
        <dbReference type="Proteomes" id="UP001597061"/>
    </source>
</evidence>